<dbReference type="PROSITE" id="PS50850">
    <property type="entry name" value="MFS"/>
    <property type="match status" value="1"/>
</dbReference>
<proteinExistence type="predicted"/>
<feature type="transmembrane region" description="Helical" evidence="5">
    <location>
        <begin position="218"/>
        <end position="237"/>
    </location>
</feature>
<feature type="transmembrane region" description="Helical" evidence="5">
    <location>
        <begin position="249"/>
        <end position="270"/>
    </location>
</feature>
<dbReference type="Gene3D" id="1.20.1250.20">
    <property type="entry name" value="MFS general substrate transporter like domains"/>
    <property type="match status" value="1"/>
</dbReference>
<keyword evidence="2 5" id="KW-0812">Transmembrane</keyword>
<feature type="transmembrane region" description="Helical" evidence="5">
    <location>
        <begin position="345"/>
        <end position="364"/>
    </location>
</feature>
<feature type="transmembrane region" description="Helical" evidence="5">
    <location>
        <begin position="24"/>
        <end position="46"/>
    </location>
</feature>
<organism evidence="7 8">
    <name type="scientific">Nocardioides nanhaiensis</name>
    <dbReference type="NCBI Taxonomy" id="1476871"/>
    <lineage>
        <taxon>Bacteria</taxon>
        <taxon>Bacillati</taxon>
        <taxon>Actinomycetota</taxon>
        <taxon>Actinomycetes</taxon>
        <taxon>Propionibacteriales</taxon>
        <taxon>Nocardioidaceae</taxon>
        <taxon>Nocardioides</taxon>
    </lineage>
</organism>
<feature type="transmembrane region" description="Helical" evidence="5">
    <location>
        <begin position="370"/>
        <end position="397"/>
    </location>
</feature>
<evidence type="ECO:0000313" key="8">
    <source>
        <dbReference type="Proteomes" id="UP001500621"/>
    </source>
</evidence>
<feature type="transmembrane region" description="Helical" evidence="5">
    <location>
        <begin position="88"/>
        <end position="107"/>
    </location>
</feature>
<dbReference type="InterPro" id="IPR020846">
    <property type="entry name" value="MFS_dom"/>
</dbReference>
<feature type="domain" description="Major facilitator superfamily (MFS) profile" evidence="6">
    <location>
        <begin position="24"/>
        <end position="461"/>
    </location>
</feature>
<dbReference type="InterPro" id="IPR011701">
    <property type="entry name" value="MFS"/>
</dbReference>
<dbReference type="SUPFAM" id="SSF103473">
    <property type="entry name" value="MFS general substrate transporter"/>
    <property type="match status" value="1"/>
</dbReference>
<keyword evidence="3 5" id="KW-1133">Transmembrane helix</keyword>
<feature type="transmembrane region" description="Helical" evidence="5">
    <location>
        <begin position="58"/>
        <end position="76"/>
    </location>
</feature>
<feature type="transmembrane region" description="Helical" evidence="5">
    <location>
        <begin position="282"/>
        <end position="306"/>
    </location>
</feature>
<dbReference type="PANTHER" id="PTHR23501:SF154">
    <property type="entry name" value="MULTIDRUG-EFFLUX TRANSPORTER RV1634-RELATED"/>
    <property type="match status" value="1"/>
</dbReference>
<dbReference type="EMBL" id="BAABIM010000002">
    <property type="protein sequence ID" value="GAA4687812.1"/>
    <property type="molecule type" value="Genomic_DNA"/>
</dbReference>
<protein>
    <submittedName>
        <fullName evidence="7">MFS transporter</fullName>
    </submittedName>
</protein>
<accession>A0ABP8WF36</accession>
<keyword evidence="8" id="KW-1185">Reference proteome</keyword>
<feature type="transmembrane region" description="Helical" evidence="5">
    <location>
        <begin position="441"/>
        <end position="459"/>
    </location>
</feature>
<evidence type="ECO:0000313" key="7">
    <source>
        <dbReference type="EMBL" id="GAA4687812.1"/>
    </source>
</evidence>
<gene>
    <name evidence="7" type="ORF">GCM10023226_27110</name>
</gene>
<dbReference type="Pfam" id="PF07690">
    <property type="entry name" value="MFS_1"/>
    <property type="match status" value="1"/>
</dbReference>
<feature type="transmembrane region" description="Helical" evidence="5">
    <location>
        <begin position="175"/>
        <end position="197"/>
    </location>
</feature>
<dbReference type="Proteomes" id="UP001500621">
    <property type="component" value="Unassembled WGS sequence"/>
</dbReference>
<comment type="subcellular location">
    <subcellularLocation>
        <location evidence="1">Cell membrane</location>
        <topology evidence="1">Multi-pass membrane protein</topology>
    </subcellularLocation>
</comment>
<keyword evidence="4 5" id="KW-0472">Membrane</keyword>
<evidence type="ECO:0000256" key="2">
    <source>
        <dbReference type="ARBA" id="ARBA00022692"/>
    </source>
</evidence>
<evidence type="ECO:0000256" key="1">
    <source>
        <dbReference type="ARBA" id="ARBA00004651"/>
    </source>
</evidence>
<evidence type="ECO:0000256" key="4">
    <source>
        <dbReference type="ARBA" id="ARBA00023136"/>
    </source>
</evidence>
<dbReference type="PANTHER" id="PTHR23501">
    <property type="entry name" value="MAJOR FACILITATOR SUPERFAMILY"/>
    <property type="match status" value="1"/>
</dbReference>
<feature type="transmembrane region" description="Helical" evidence="5">
    <location>
        <begin position="119"/>
        <end position="139"/>
    </location>
</feature>
<name>A0ABP8WF36_9ACTN</name>
<evidence type="ECO:0000256" key="3">
    <source>
        <dbReference type="ARBA" id="ARBA00022989"/>
    </source>
</evidence>
<dbReference type="RefSeq" id="WP_345266665.1">
    <property type="nucleotide sequence ID" value="NZ_BAABIM010000002.1"/>
</dbReference>
<evidence type="ECO:0000259" key="6">
    <source>
        <dbReference type="PROSITE" id="PS50850"/>
    </source>
</evidence>
<comment type="caution">
    <text evidence="7">The sequence shown here is derived from an EMBL/GenBank/DDBJ whole genome shotgun (WGS) entry which is preliminary data.</text>
</comment>
<feature type="transmembrane region" description="Helical" evidence="5">
    <location>
        <begin position="146"/>
        <end position="169"/>
    </location>
</feature>
<evidence type="ECO:0000256" key="5">
    <source>
        <dbReference type="SAM" id="Phobius"/>
    </source>
</evidence>
<sequence length="468" mass="46430">MSDVTAAASTSVREELVGPGRRPVTVGIVLLISLIAFENMGVSTAMPALVADLGSVDLYAWPFVSFVAASVLGTVLGGRWCDTHGARWPLLVAPAVFGAGLLVAGTAETFAQLLLGRVLQGAGAGVQGVAVYVLIAAVYSAAARPAVFGLISSAWVLPSLVGPPVAGLVTDTVSWHWVFLGLVPLVVLAMALVAPAVRTLQPLARGGDGDGDGGTRRPQVLLPATAAALAVAALSWAGQEADGGGAASWVVGLVAAASLGVLVPALRRLLPPGTLSARRGVAAVVLCRGLIAGAFFATTAYLPLLLTDVHGWSLTAAGTPLIAGSLGWSASSAWQGRHPDLARPVLLRVGFAGVAAGAAALLLVTPTWGAAWVAVPAWTVAGLGMGLGFSAISQLLLEASPPALVGANSAAAQLGDGLAQAVFVGVGGALVATAATVALGLSGLVVVVVALAALGVWVSPRTAAPAPR</sequence>
<reference evidence="8" key="1">
    <citation type="journal article" date="2019" name="Int. J. Syst. Evol. Microbiol.">
        <title>The Global Catalogue of Microorganisms (GCM) 10K type strain sequencing project: providing services to taxonomists for standard genome sequencing and annotation.</title>
        <authorList>
            <consortium name="The Broad Institute Genomics Platform"/>
            <consortium name="The Broad Institute Genome Sequencing Center for Infectious Disease"/>
            <person name="Wu L."/>
            <person name="Ma J."/>
        </authorList>
    </citation>
    <scope>NUCLEOTIDE SEQUENCE [LARGE SCALE GENOMIC DNA]</scope>
    <source>
        <strain evidence="8">JCM 18127</strain>
    </source>
</reference>
<dbReference type="PRINTS" id="PR01036">
    <property type="entry name" value="TCRTETB"/>
</dbReference>
<dbReference type="InterPro" id="IPR036259">
    <property type="entry name" value="MFS_trans_sf"/>
</dbReference>